<dbReference type="STRING" id="1000565.METUNv1_01824"/>
<dbReference type="GO" id="GO:0006355">
    <property type="term" value="P:regulation of DNA-templated transcription"/>
    <property type="evidence" value="ECO:0007669"/>
    <property type="project" value="InterPro"/>
</dbReference>
<reference evidence="6 7" key="1">
    <citation type="journal article" date="2011" name="J. Bacteriol.">
        <title>Genome sequence of Methyloversatilis universalis FAM5T, a methylotrophic representative of the order Rhodocyclales.</title>
        <authorList>
            <person name="Kittichotirat W."/>
            <person name="Good N.M."/>
            <person name="Hall R."/>
            <person name="Bringel F."/>
            <person name="Lajus A."/>
            <person name="Medigue C."/>
            <person name="Smalley N.E."/>
            <person name="Beck D."/>
            <person name="Bumgarner R."/>
            <person name="Vuilleumier S."/>
            <person name="Kalyuzhnaya M.G."/>
        </authorList>
    </citation>
    <scope>NUCLEOTIDE SEQUENCE [LARGE SCALE GENOMIC DNA]</scope>
    <source>
        <strain evidence="7">ATCC BAA-1314 / JCM 13912 / FAM5</strain>
    </source>
</reference>
<evidence type="ECO:0000313" key="7">
    <source>
        <dbReference type="Proteomes" id="UP000005019"/>
    </source>
</evidence>
<dbReference type="CDD" id="cd06170">
    <property type="entry name" value="LuxR_C_like"/>
    <property type="match status" value="1"/>
</dbReference>
<dbReference type="OrthoDB" id="3374006at2"/>
<dbReference type="PROSITE" id="PS50043">
    <property type="entry name" value="HTH_LUXR_2"/>
    <property type="match status" value="1"/>
</dbReference>
<dbReference type="Pfam" id="PF00196">
    <property type="entry name" value="GerE"/>
    <property type="match status" value="1"/>
</dbReference>
<dbReference type="RefSeq" id="WP_008060956.1">
    <property type="nucleotide sequence ID" value="NZ_AFHG01000044.1"/>
</dbReference>
<evidence type="ECO:0000259" key="4">
    <source>
        <dbReference type="PROSITE" id="PS50043"/>
    </source>
</evidence>
<keyword evidence="7" id="KW-1185">Reference proteome</keyword>
<dbReference type="PROSITE" id="PS50110">
    <property type="entry name" value="RESPONSE_REGULATORY"/>
    <property type="match status" value="1"/>
</dbReference>
<dbReference type="AlphaFoldDB" id="F5RBM4"/>
<evidence type="ECO:0000256" key="1">
    <source>
        <dbReference type="ARBA" id="ARBA00022553"/>
    </source>
</evidence>
<dbReference type="CDD" id="cd17535">
    <property type="entry name" value="REC_NarL-like"/>
    <property type="match status" value="1"/>
</dbReference>
<dbReference type="SUPFAM" id="SSF46894">
    <property type="entry name" value="C-terminal effector domain of the bipartite response regulators"/>
    <property type="match status" value="1"/>
</dbReference>
<dbReference type="PANTHER" id="PTHR45566">
    <property type="entry name" value="HTH-TYPE TRANSCRIPTIONAL REGULATOR YHJB-RELATED"/>
    <property type="match status" value="1"/>
</dbReference>
<feature type="modified residue" description="4-aspartylphosphate" evidence="3">
    <location>
        <position position="52"/>
    </location>
</feature>
<dbReference type="InterPro" id="IPR036388">
    <property type="entry name" value="WH-like_DNA-bd_sf"/>
</dbReference>
<feature type="domain" description="Response regulatory" evidence="5">
    <location>
        <begin position="2"/>
        <end position="117"/>
    </location>
</feature>
<protein>
    <submittedName>
        <fullName evidence="6">DNA-binding response regulator, LuxR family</fullName>
    </submittedName>
</protein>
<dbReference type="InterPro" id="IPR058245">
    <property type="entry name" value="NreC/VraR/RcsB-like_REC"/>
</dbReference>
<evidence type="ECO:0000259" key="5">
    <source>
        <dbReference type="PROSITE" id="PS50110"/>
    </source>
</evidence>
<comment type="caution">
    <text evidence="6">The sequence shown here is derived from an EMBL/GenBank/DDBJ whole genome shotgun (WGS) entry which is preliminary data.</text>
</comment>
<dbReference type="InterPro" id="IPR051015">
    <property type="entry name" value="EvgA-like"/>
</dbReference>
<accession>F5RBM4</accession>
<organism evidence="6 7">
    <name type="scientific">Methyloversatilis universalis (strain ATCC BAA-1314 / DSM 25237 / JCM 13912 / CCUG 52030 / FAM5)</name>
    <dbReference type="NCBI Taxonomy" id="1000565"/>
    <lineage>
        <taxon>Bacteria</taxon>
        <taxon>Pseudomonadati</taxon>
        <taxon>Pseudomonadota</taxon>
        <taxon>Betaproteobacteria</taxon>
        <taxon>Nitrosomonadales</taxon>
        <taxon>Sterolibacteriaceae</taxon>
        <taxon>Methyloversatilis</taxon>
    </lineage>
</organism>
<keyword evidence="2 6" id="KW-0238">DNA-binding</keyword>
<dbReference type="InterPro" id="IPR016032">
    <property type="entry name" value="Sig_transdc_resp-reg_C-effctor"/>
</dbReference>
<dbReference type="SMART" id="SM00421">
    <property type="entry name" value="HTH_LUXR"/>
    <property type="match status" value="1"/>
</dbReference>
<dbReference type="PANTHER" id="PTHR45566:SF2">
    <property type="entry name" value="NARL SUBFAMILY"/>
    <property type="match status" value="1"/>
</dbReference>
<dbReference type="SMART" id="SM00448">
    <property type="entry name" value="REC"/>
    <property type="match status" value="1"/>
</dbReference>
<name>F5RBM4_METUF</name>
<evidence type="ECO:0000256" key="3">
    <source>
        <dbReference type="PROSITE-ProRule" id="PRU00169"/>
    </source>
</evidence>
<dbReference type="InterPro" id="IPR011006">
    <property type="entry name" value="CheY-like_superfamily"/>
</dbReference>
<proteinExistence type="predicted"/>
<dbReference type="eggNOG" id="COG2197">
    <property type="taxonomic scope" value="Bacteria"/>
</dbReference>
<dbReference type="PRINTS" id="PR00038">
    <property type="entry name" value="HTHLUXR"/>
</dbReference>
<dbReference type="Pfam" id="PF00072">
    <property type="entry name" value="Response_reg"/>
    <property type="match status" value="1"/>
</dbReference>
<dbReference type="Proteomes" id="UP000005019">
    <property type="component" value="Unassembled WGS sequence"/>
</dbReference>
<feature type="domain" description="HTH luxR-type" evidence="4">
    <location>
        <begin position="132"/>
        <end position="197"/>
    </location>
</feature>
<dbReference type="EMBL" id="AFHG01000044">
    <property type="protein sequence ID" value="EGK72046.1"/>
    <property type="molecule type" value="Genomic_DNA"/>
</dbReference>
<dbReference type="GO" id="GO:0003677">
    <property type="term" value="F:DNA binding"/>
    <property type="evidence" value="ECO:0007669"/>
    <property type="project" value="UniProtKB-KW"/>
</dbReference>
<gene>
    <name evidence="6" type="ORF">METUNv1_01824</name>
</gene>
<evidence type="ECO:0000256" key="2">
    <source>
        <dbReference type="ARBA" id="ARBA00023125"/>
    </source>
</evidence>
<sequence>MKVLIADDHPLFRDALARMVRECAPDALIVEAGSLDEARRALDDCTDLLLIDLRMPGGAPADVVGSLHALQPTLPIVVVSGSENPLDARHALAQGAVCFLRKSLPPDTLRRHLATLLAGDLPDDADAGPFAAQAAAPALTPRQLEVLRALSGGATNKHIARALGLTEGTVKLHVAAVIGALGVGNRTEAAARARDLGLA</sequence>
<dbReference type="Gene3D" id="3.40.50.2300">
    <property type="match status" value="1"/>
</dbReference>
<evidence type="ECO:0000313" key="6">
    <source>
        <dbReference type="EMBL" id="EGK72046.1"/>
    </source>
</evidence>
<dbReference type="GO" id="GO:0000160">
    <property type="term" value="P:phosphorelay signal transduction system"/>
    <property type="evidence" value="ECO:0007669"/>
    <property type="project" value="InterPro"/>
</dbReference>
<dbReference type="InterPro" id="IPR001789">
    <property type="entry name" value="Sig_transdc_resp-reg_receiver"/>
</dbReference>
<dbReference type="InterPro" id="IPR000792">
    <property type="entry name" value="Tscrpt_reg_LuxR_C"/>
</dbReference>
<dbReference type="Gene3D" id="1.10.10.10">
    <property type="entry name" value="Winged helix-like DNA-binding domain superfamily/Winged helix DNA-binding domain"/>
    <property type="match status" value="1"/>
</dbReference>
<dbReference type="SUPFAM" id="SSF52172">
    <property type="entry name" value="CheY-like"/>
    <property type="match status" value="1"/>
</dbReference>
<keyword evidence="1 3" id="KW-0597">Phosphoprotein</keyword>